<evidence type="ECO:0000256" key="3">
    <source>
        <dbReference type="ARBA" id="ARBA00022448"/>
    </source>
</evidence>
<evidence type="ECO:0000256" key="2">
    <source>
        <dbReference type="ARBA" id="ARBA00004496"/>
    </source>
</evidence>
<feature type="domain" description="Importin N-terminal" evidence="9">
    <location>
        <begin position="88"/>
        <end position="165"/>
    </location>
</feature>
<dbReference type="InterPro" id="IPR011989">
    <property type="entry name" value="ARM-like"/>
</dbReference>
<accession>A0AAD8W401</accession>
<dbReference type="SUPFAM" id="SSF48371">
    <property type="entry name" value="ARM repeat"/>
    <property type="match status" value="1"/>
</dbReference>
<comment type="caution">
    <text evidence="10">The sequence shown here is derived from an EMBL/GenBank/DDBJ whole genome shotgun (WGS) entry which is preliminary data.</text>
</comment>
<sequence length="879" mass="97432">MISFVKFFSRSGRFPRSDTETILHRPGPGLPPESPSAEAGGERGCRTINRRPAAGAPTSAGRKVDTTMSLTKILRDAQDLDDSIRYAAERDLSELQQLDFPNFLLSLSAELASNESPPECRRLAGIILKNSVEAKYSEDNIKQWINLDPLIKSQIKESLLATLGSLVPDAWHASSQVIAKLAYIDIPSRDWQDLIGRLLGNMAQQDASPPLQQATLEALEYMFEEFLGLEQDKIVDVLDAVIRAMNRAEQSSQVRLAAVKALQNVVMFANFANDDCRNCIMTAICDAAKSDGAVIKHAAFGCLIAIASKYYRMLEPYMETILSLTTEALQGGVESGALQCIEFWITICEGVIELRKQNKRDAHAISTVDCSFIERPLSSLVPLLLKTLLKQERDDDAQAIFISAMKCLDLVAITIGDAIVPIAMQFVEVNIKASDWQSRWAATFAIAGILQGPSIEKLSPVVRLLLDRMEDRNVEVRGTAVCTLRRVFDLLHSPAGANRIFTYENLPRIVAVLGLRSKDVPEVSEEACRAIYFLAKGYRSISSELGHSSELSPFLSDVFEVLCSTSALAKETPFRLPTSASAYEALCEVVRVSNIQDYKASASIGVLMPRIMRRLNTVLGAKANSSGDKRNKYNLLVLLCGLLHVLIQKLGNTFPVWRTPFVLLLFCRVLTFDSSAARDKAALAIGALARAVGPKFVDHMPILLQYFNAKLLFPIYLQVIGDIFHVLGDEILPHCDYMMDVLYRGLSKPMLKPAILECFGEIALAIGKNFEKYLQAVMRRLKDAADPEYYDDVLEEDEVDYSNQLRQGILKAYSSILRGIKDPKYGLKVAADLIDFTEVVCKDQSRDSSVTNTAVDVLGDFHSTVESWTNELIQELTKC</sequence>
<keyword evidence="7" id="KW-0539">Nucleus</keyword>
<dbReference type="InterPro" id="IPR040122">
    <property type="entry name" value="Importin_beta"/>
</dbReference>
<evidence type="ECO:0000256" key="8">
    <source>
        <dbReference type="SAM" id="MobiDB-lite"/>
    </source>
</evidence>
<dbReference type="Pfam" id="PF25574">
    <property type="entry name" value="TPR_IMB1"/>
    <property type="match status" value="1"/>
</dbReference>
<proteinExistence type="predicted"/>
<dbReference type="GO" id="GO:0031267">
    <property type="term" value="F:small GTPase binding"/>
    <property type="evidence" value="ECO:0007669"/>
    <property type="project" value="InterPro"/>
</dbReference>
<dbReference type="SMART" id="SM00913">
    <property type="entry name" value="IBN_N"/>
    <property type="match status" value="1"/>
</dbReference>
<keyword evidence="6" id="KW-0653">Protein transport</keyword>
<dbReference type="InterPro" id="IPR057672">
    <property type="entry name" value="TPR_IPO4/5"/>
</dbReference>
<organism evidence="10 11">
    <name type="scientific">Lolium multiflorum</name>
    <name type="common">Italian ryegrass</name>
    <name type="synonym">Lolium perenne subsp. multiflorum</name>
    <dbReference type="NCBI Taxonomy" id="4521"/>
    <lineage>
        <taxon>Eukaryota</taxon>
        <taxon>Viridiplantae</taxon>
        <taxon>Streptophyta</taxon>
        <taxon>Embryophyta</taxon>
        <taxon>Tracheophyta</taxon>
        <taxon>Spermatophyta</taxon>
        <taxon>Magnoliopsida</taxon>
        <taxon>Liliopsida</taxon>
        <taxon>Poales</taxon>
        <taxon>Poaceae</taxon>
        <taxon>BOP clade</taxon>
        <taxon>Pooideae</taxon>
        <taxon>Poodae</taxon>
        <taxon>Poeae</taxon>
        <taxon>Poeae Chloroplast Group 2 (Poeae type)</taxon>
        <taxon>Loliodinae</taxon>
        <taxon>Loliinae</taxon>
        <taxon>Lolium</taxon>
    </lineage>
</organism>
<keyword evidence="4" id="KW-0963">Cytoplasm</keyword>
<comment type="subcellular location">
    <subcellularLocation>
        <location evidence="2">Cytoplasm</location>
    </subcellularLocation>
    <subcellularLocation>
        <location evidence="1">Nucleus</location>
    </subcellularLocation>
</comment>
<dbReference type="EMBL" id="JAUUTY010000004">
    <property type="protein sequence ID" value="KAK1642363.1"/>
    <property type="molecule type" value="Genomic_DNA"/>
</dbReference>
<dbReference type="InterPro" id="IPR001494">
    <property type="entry name" value="Importin-beta_N"/>
</dbReference>
<feature type="region of interest" description="Disordered" evidence="8">
    <location>
        <begin position="17"/>
        <end position="43"/>
    </location>
</feature>
<dbReference type="GO" id="GO:0006606">
    <property type="term" value="P:protein import into nucleus"/>
    <property type="evidence" value="ECO:0007669"/>
    <property type="project" value="InterPro"/>
</dbReference>
<dbReference type="AlphaFoldDB" id="A0AAD8W401"/>
<dbReference type="InterPro" id="IPR058584">
    <property type="entry name" value="IMB1_TNPO1-like_TPR"/>
</dbReference>
<evidence type="ECO:0000259" key="9">
    <source>
        <dbReference type="PROSITE" id="PS50166"/>
    </source>
</evidence>
<dbReference type="InterPro" id="IPR016024">
    <property type="entry name" value="ARM-type_fold"/>
</dbReference>
<gene>
    <name evidence="10" type="ORF">QYE76_060168</name>
</gene>
<evidence type="ECO:0000313" key="10">
    <source>
        <dbReference type="EMBL" id="KAK1642363.1"/>
    </source>
</evidence>
<dbReference type="Gene3D" id="1.25.10.10">
    <property type="entry name" value="Leucine-rich Repeat Variant"/>
    <property type="match status" value="1"/>
</dbReference>
<dbReference type="PROSITE" id="PS50166">
    <property type="entry name" value="IMPORTIN_B_NT"/>
    <property type="match status" value="1"/>
</dbReference>
<evidence type="ECO:0000256" key="1">
    <source>
        <dbReference type="ARBA" id="ARBA00004123"/>
    </source>
</evidence>
<reference evidence="10" key="1">
    <citation type="submission" date="2023-07" db="EMBL/GenBank/DDBJ databases">
        <title>A chromosome-level genome assembly of Lolium multiflorum.</title>
        <authorList>
            <person name="Chen Y."/>
            <person name="Copetti D."/>
            <person name="Kolliker R."/>
            <person name="Studer B."/>
        </authorList>
    </citation>
    <scope>NUCLEOTIDE SEQUENCE</scope>
    <source>
        <strain evidence="10">02402/16</strain>
        <tissue evidence="10">Leaf</tissue>
    </source>
</reference>
<keyword evidence="5" id="KW-0677">Repeat</keyword>
<keyword evidence="11" id="KW-1185">Reference proteome</keyword>
<dbReference type="Pfam" id="PF25780">
    <property type="entry name" value="TPR_IPO5"/>
    <property type="match status" value="1"/>
</dbReference>
<dbReference type="Proteomes" id="UP001231189">
    <property type="component" value="Unassembled WGS sequence"/>
</dbReference>
<dbReference type="PANTHER" id="PTHR10527">
    <property type="entry name" value="IMPORTIN BETA"/>
    <property type="match status" value="1"/>
</dbReference>
<dbReference type="Pfam" id="PF03810">
    <property type="entry name" value="IBN_N"/>
    <property type="match status" value="1"/>
</dbReference>
<evidence type="ECO:0000256" key="6">
    <source>
        <dbReference type="ARBA" id="ARBA00022927"/>
    </source>
</evidence>
<name>A0AAD8W401_LOLMU</name>
<dbReference type="GO" id="GO:0005737">
    <property type="term" value="C:cytoplasm"/>
    <property type="evidence" value="ECO:0007669"/>
    <property type="project" value="UniProtKB-SubCell"/>
</dbReference>
<protein>
    <recommendedName>
        <fullName evidence="9">Importin N-terminal domain-containing protein</fullName>
    </recommendedName>
</protein>
<keyword evidence="3" id="KW-0813">Transport</keyword>
<evidence type="ECO:0000256" key="5">
    <source>
        <dbReference type="ARBA" id="ARBA00022737"/>
    </source>
</evidence>
<evidence type="ECO:0000256" key="7">
    <source>
        <dbReference type="ARBA" id="ARBA00023242"/>
    </source>
</evidence>
<evidence type="ECO:0000256" key="4">
    <source>
        <dbReference type="ARBA" id="ARBA00022490"/>
    </source>
</evidence>
<evidence type="ECO:0000313" key="11">
    <source>
        <dbReference type="Proteomes" id="UP001231189"/>
    </source>
</evidence>